<evidence type="ECO:0000313" key="2">
    <source>
        <dbReference type="Proteomes" id="UP000796104"/>
    </source>
</evidence>
<dbReference type="Proteomes" id="UP000796104">
    <property type="component" value="Unassembled WGS sequence"/>
</dbReference>
<accession>A0AAX2UNG6</accession>
<comment type="caution">
    <text evidence="1">The sequence shown here is derived from an EMBL/GenBank/DDBJ whole genome shotgun (WGS) entry which is preliminary data.</text>
</comment>
<proteinExistence type="predicted"/>
<dbReference type="InterPro" id="IPR036412">
    <property type="entry name" value="HAD-like_sf"/>
</dbReference>
<evidence type="ECO:0000313" key="1">
    <source>
        <dbReference type="EMBL" id="TND51811.1"/>
    </source>
</evidence>
<dbReference type="Gene3D" id="3.40.50.1000">
    <property type="entry name" value="HAD superfamily/HAD-like"/>
    <property type="match status" value="1"/>
</dbReference>
<organism evidence="1 2">
    <name type="scientific">Aeromonas veronii</name>
    <dbReference type="NCBI Taxonomy" id="654"/>
    <lineage>
        <taxon>Bacteria</taxon>
        <taxon>Pseudomonadati</taxon>
        <taxon>Pseudomonadota</taxon>
        <taxon>Gammaproteobacteria</taxon>
        <taxon>Aeromonadales</taxon>
        <taxon>Aeromonadaceae</taxon>
        <taxon>Aeromonas</taxon>
    </lineage>
</organism>
<reference evidence="1" key="1">
    <citation type="submission" date="2017-10" db="EMBL/GenBank/DDBJ databases">
        <authorList>
            <person name="Colston S.M."/>
            <person name="Graf J."/>
        </authorList>
    </citation>
    <scope>NUCLEOTIDE SEQUENCE</scope>
    <source>
        <strain evidence="1">BAQ071013-135</strain>
    </source>
</reference>
<dbReference type="RefSeq" id="WP_139495262.1">
    <property type="nucleotide sequence ID" value="NZ_CAWORL010000019.1"/>
</dbReference>
<gene>
    <name evidence="1" type="ORF">CF123_18250</name>
</gene>
<dbReference type="AlphaFoldDB" id="A0AAX2UNG6"/>
<protein>
    <recommendedName>
        <fullName evidence="3">Polynucleotide kinase</fullName>
    </recommendedName>
</protein>
<reference evidence="1" key="2">
    <citation type="journal article" date="2019" name="PLoS ONE">
        <title>Identification and characterization of putative Aeromonas spp. T3SS effectors.</title>
        <authorList>
            <person name="Rangel L.T."/>
            <person name="Marden J."/>
            <person name="Colston S."/>
            <person name="Setubal J.C."/>
            <person name="Graf J."/>
            <person name="Gogarten J.P."/>
        </authorList>
    </citation>
    <scope>NUCLEOTIDE SEQUENCE</scope>
    <source>
        <strain evidence="1">BAQ071013-135</strain>
    </source>
</reference>
<dbReference type="EMBL" id="PDXJ01000026">
    <property type="protein sequence ID" value="TND51811.1"/>
    <property type="molecule type" value="Genomic_DNA"/>
</dbReference>
<name>A0AAX2UNG6_AERVE</name>
<dbReference type="InterPro" id="IPR023214">
    <property type="entry name" value="HAD_sf"/>
</dbReference>
<evidence type="ECO:0008006" key="3">
    <source>
        <dbReference type="Google" id="ProtNLM"/>
    </source>
</evidence>
<dbReference type="SUPFAM" id="SSF56784">
    <property type="entry name" value="HAD-like"/>
    <property type="match status" value="1"/>
</dbReference>
<sequence>MYFVFCDLDGCITDNRARADKLPPVGSETVEDWEPFNQACGQDLPVPFMIDLINVLSSIPAVRMFYLTARPETVRAQTVNWLNRYDAPLLVPLLMRDVSDLRQNHLYKAEAIMRQLSVAHDNPLEAEFTVIDDDPAICAYIKGVFRNARILKPQTFCAAVLRRADVTGELTPPSLLNFADLLTGKDAEDQTGEFAA</sequence>